<evidence type="ECO:0000313" key="3">
    <source>
        <dbReference type="Proteomes" id="UP001620397"/>
    </source>
</evidence>
<dbReference type="PANTHER" id="PTHR43685:SF11">
    <property type="entry name" value="GLYCOSYLTRANSFERASE TAGX-RELATED"/>
    <property type="match status" value="1"/>
</dbReference>
<comment type="caution">
    <text evidence="2">The sequence shown here is derived from an EMBL/GenBank/DDBJ whole genome shotgun (WGS) entry which is preliminary data.</text>
</comment>
<dbReference type="Gene3D" id="3.90.550.10">
    <property type="entry name" value="Spore Coat Polysaccharide Biosynthesis Protein SpsA, Chain A"/>
    <property type="match status" value="1"/>
</dbReference>
<dbReference type="PANTHER" id="PTHR43685">
    <property type="entry name" value="GLYCOSYLTRANSFERASE"/>
    <property type="match status" value="1"/>
</dbReference>
<evidence type="ECO:0000313" key="2">
    <source>
        <dbReference type="EMBL" id="MFK2931811.1"/>
    </source>
</evidence>
<organism evidence="2 3">
    <name type="scientific">Dyella agri</name>
    <dbReference type="NCBI Taxonomy" id="1926869"/>
    <lineage>
        <taxon>Bacteria</taxon>
        <taxon>Pseudomonadati</taxon>
        <taxon>Pseudomonadota</taxon>
        <taxon>Gammaproteobacteria</taxon>
        <taxon>Lysobacterales</taxon>
        <taxon>Rhodanobacteraceae</taxon>
        <taxon>Dyella</taxon>
    </lineage>
</organism>
<sequence length="313" mass="34926">MAALDVTPGLMPPLVSVLIPAFNHERYVLRCLDSVLEDSYPAKELIIIDDGSTDRTGARIADWVAAHCMDIPIEYVRREHRGIAATLNELAARANGEFLRPGASDDYLLPGGIGAQVRYLQEHPHKVAVIGDSMVVDGNGHKLHDSGMCDLHGADKSLYLTDDGIRRAVIRQWAIGGPVVLIRKCALDTADRWSEGLRIEDWDLFLRLAARNGLGFIDVHVCAYRLHASNVSRTRHKGARIANLAESRQVARFRAGLFKEPYRTLLRAQSHYIDAKISFLERRPWPLLRHLAAYLALALRARLPSVRQHAEGT</sequence>
<dbReference type="EMBL" id="JADIKL010000007">
    <property type="protein sequence ID" value="MFK2931811.1"/>
    <property type="molecule type" value="Genomic_DNA"/>
</dbReference>
<dbReference type="Proteomes" id="UP001620397">
    <property type="component" value="Unassembled WGS sequence"/>
</dbReference>
<evidence type="ECO:0000259" key="1">
    <source>
        <dbReference type="Pfam" id="PF00535"/>
    </source>
</evidence>
<reference evidence="2 3" key="1">
    <citation type="submission" date="2020-10" db="EMBL/GenBank/DDBJ databases">
        <title>Phylogeny of dyella-like bacteria.</title>
        <authorList>
            <person name="Fu J."/>
        </authorList>
    </citation>
    <scope>NUCLEOTIDE SEQUENCE [LARGE SCALE GENOMIC DNA]</scope>
    <source>
        <strain evidence="2 3">DKC-1</strain>
    </source>
</reference>
<name>A0ABW8KI50_9GAMM</name>
<proteinExistence type="predicted"/>
<feature type="domain" description="Glycosyltransferase 2-like" evidence="1">
    <location>
        <begin position="16"/>
        <end position="131"/>
    </location>
</feature>
<dbReference type="InterPro" id="IPR001173">
    <property type="entry name" value="Glyco_trans_2-like"/>
</dbReference>
<dbReference type="InterPro" id="IPR029044">
    <property type="entry name" value="Nucleotide-diphossugar_trans"/>
</dbReference>
<dbReference type="InterPro" id="IPR050834">
    <property type="entry name" value="Glycosyltransf_2"/>
</dbReference>
<gene>
    <name evidence="2" type="ORF">ISP14_13515</name>
</gene>
<dbReference type="Pfam" id="PF00535">
    <property type="entry name" value="Glycos_transf_2"/>
    <property type="match status" value="1"/>
</dbReference>
<dbReference type="RefSeq" id="WP_404540824.1">
    <property type="nucleotide sequence ID" value="NZ_JADIKL010000007.1"/>
</dbReference>
<protein>
    <submittedName>
        <fullName evidence="2">Glycosyltransferase</fullName>
    </submittedName>
</protein>
<dbReference type="SUPFAM" id="SSF53448">
    <property type="entry name" value="Nucleotide-diphospho-sugar transferases"/>
    <property type="match status" value="1"/>
</dbReference>
<keyword evidence="3" id="KW-1185">Reference proteome</keyword>
<accession>A0ABW8KI50</accession>